<keyword evidence="10" id="KW-0812">Transmembrane</keyword>
<evidence type="ECO:0000256" key="1">
    <source>
        <dbReference type="ARBA" id="ARBA00004137"/>
    </source>
</evidence>
<keyword evidence="3" id="KW-0813">Transport</keyword>
<evidence type="ECO:0000256" key="10">
    <source>
        <dbReference type="SAM" id="Phobius"/>
    </source>
</evidence>
<dbReference type="Gene3D" id="1.10.287.20">
    <property type="entry name" value="Ubiquinol-cytochrome C reductase hinge domain"/>
    <property type="match status" value="1"/>
</dbReference>
<comment type="caution">
    <text evidence="12">The sequence shown here is derived from an EMBL/GenBank/DDBJ whole genome shotgun (WGS) entry which is preliminary data.</text>
</comment>
<keyword evidence="9" id="KW-1015">Disulfide bond</keyword>
<evidence type="ECO:0000256" key="8">
    <source>
        <dbReference type="ARBA" id="ARBA00023136"/>
    </source>
</evidence>
<dbReference type="PROSITE" id="PS50026">
    <property type="entry name" value="EGF_3"/>
    <property type="match status" value="1"/>
</dbReference>
<comment type="caution">
    <text evidence="9">Lacks conserved residue(s) required for the propagation of feature annotation.</text>
</comment>
<gene>
    <name evidence="12" type="primary">Uqcrh</name>
    <name evidence="12" type="ORF">T10_12443</name>
</gene>
<dbReference type="SMART" id="SM00181">
    <property type="entry name" value="EGF"/>
    <property type="match status" value="1"/>
</dbReference>
<dbReference type="Gene3D" id="2.10.25.10">
    <property type="entry name" value="Laminin"/>
    <property type="match status" value="1"/>
</dbReference>
<dbReference type="Pfam" id="PF02320">
    <property type="entry name" value="UCR_hinge"/>
    <property type="match status" value="1"/>
</dbReference>
<dbReference type="PROSITE" id="PS00022">
    <property type="entry name" value="EGF_1"/>
    <property type="match status" value="1"/>
</dbReference>
<dbReference type="InterPro" id="IPR000742">
    <property type="entry name" value="EGF"/>
</dbReference>
<name>A0A0V1N3Y2_9BILA</name>
<keyword evidence="5" id="KW-0999">Mitochondrion inner membrane</keyword>
<dbReference type="PANTHER" id="PTHR15336:SF0">
    <property type="entry name" value="CYTOCHROME B-C1 COMPLEX SUBUNIT 6, MITOCHONDRIAL"/>
    <property type="match status" value="1"/>
</dbReference>
<dbReference type="STRING" id="268474.A0A0V1N3Y2"/>
<evidence type="ECO:0000256" key="4">
    <source>
        <dbReference type="ARBA" id="ARBA00022660"/>
    </source>
</evidence>
<dbReference type="InterPro" id="IPR003422">
    <property type="entry name" value="Cyt_b-c1_6"/>
</dbReference>
<evidence type="ECO:0000256" key="5">
    <source>
        <dbReference type="ARBA" id="ARBA00022792"/>
    </source>
</evidence>
<keyword evidence="9" id="KW-0245">EGF-like domain</keyword>
<evidence type="ECO:0000256" key="9">
    <source>
        <dbReference type="PROSITE-ProRule" id="PRU00076"/>
    </source>
</evidence>
<evidence type="ECO:0000256" key="6">
    <source>
        <dbReference type="ARBA" id="ARBA00022982"/>
    </source>
</evidence>
<feature type="disulfide bond" evidence="9">
    <location>
        <begin position="413"/>
        <end position="422"/>
    </location>
</feature>
<evidence type="ECO:0000313" key="12">
    <source>
        <dbReference type="EMBL" id="KRZ78544.1"/>
    </source>
</evidence>
<evidence type="ECO:0000259" key="11">
    <source>
        <dbReference type="PROSITE" id="PS50026"/>
    </source>
</evidence>
<reference evidence="12 13" key="1">
    <citation type="submission" date="2015-01" db="EMBL/GenBank/DDBJ databases">
        <title>Evolution of Trichinella species and genotypes.</title>
        <authorList>
            <person name="Korhonen P.K."/>
            <person name="Edoardo P."/>
            <person name="Giuseppe L.R."/>
            <person name="Gasser R.B."/>
        </authorList>
    </citation>
    <scope>NUCLEOTIDE SEQUENCE [LARGE SCALE GENOMIC DNA]</scope>
    <source>
        <strain evidence="12">ISS1980</strain>
    </source>
</reference>
<organism evidence="12 13">
    <name type="scientific">Trichinella papuae</name>
    <dbReference type="NCBI Taxonomy" id="268474"/>
    <lineage>
        <taxon>Eukaryota</taxon>
        <taxon>Metazoa</taxon>
        <taxon>Ecdysozoa</taxon>
        <taxon>Nematoda</taxon>
        <taxon>Enoplea</taxon>
        <taxon>Dorylaimia</taxon>
        <taxon>Trichinellida</taxon>
        <taxon>Trichinellidae</taxon>
        <taxon>Trichinella</taxon>
    </lineage>
</organism>
<keyword evidence="6" id="KW-0249">Electron transport</keyword>
<feature type="transmembrane region" description="Helical" evidence="10">
    <location>
        <begin position="437"/>
        <end position="465"/>
    </location>
</feature>
<feature type="domain" description="EGF-like" evidence="11">
    <location>
        <begin position="385"/>
        <end position="423"/>
    </location>
</feature>
<dbReference type="InterPro" id="IPR023184">
    <property type="entry name" value="Ubol_cytC_Rdtase_hinge_dom"/>
</dbReference>
<evidence type="ECO:0000313" key="13">
    <source>
        <dbReference type="Proteomes" id="UP000054843"/>
    </source>
</evidence>
<keyword evidence="4" id="KW-0679">Respiratory chain</keyword>
<accession>A0A0V1N3Y2</accession>
<proteinExistence type="inferred from homology"/>
<keyword evidence="13" id="KW-1185">Reference proteome</keyword>
<dbReference type="PROSITE" id="PS01186">
    <property type="entry name" value="EGF_2"/>
    <property type="match status" value="1"/>
</dbReference>
<keyword evidence="8 10" id="KW-0472">Membrane</keyword>
<protein>
    <submittedName>
        <fullName evidence="12">Cytochrome b-c1 complex subunit 6, mitochondrial</fullName>
    </submittedName>
</protein>
<dbReference type="SUPFAM" id="SSF81531">
    <property type="entry name" value="Non-heme 11 kDa protein of cytochrome bc1 complex (Ubiquinol-cytochrome c reductase)"/>
    <property type="match status" value="1"/>
</dbReference>
<feature type="transmembrane region" description="Helical" evidence="10">
    <location>
        <begin position="84"/>
        <end position="117"/>
    </location>
</feature>
<comment type="subcellular location">
    <subcellularLocation>
        <location evidence="1">Mitochondrion inner membrane</location>
        <topology evidence="1">Peripheral membrane protein</topology>
        <orientation evidence="1">Intermembrane side</orientation>
    </subcellularLocation>
</comment>
<comment type="similarity">
    <text evidence="2">Belongs to the UQCRH/QCR6 family.</text>
</comment>
<dbReference type="InterPro" id="IPR036811">
    <property type="entry name" value="Ubol_cytC_Rdtase_hinge_dom_sf"/>
</dbReference>
<dbReference type="PANTHER" id="PTHR15336">
    <property type="entry name" value="UBIQUINOL-CYTOCHROME C REDUCTASE COMPLEX 7.8 KDA PROTEIN"/>
    <property type="match status" value="1"/>
</dbReference>
<evidence type="ECO:0000256" key="3">
    <source>
        <dbReference type="ARBA" id="ARBA00022448"/>
    </source>
</evidence>
<keyword evidence="10" id="KW-1133">Transmembrane helix</keyword>
<dbReference type="OrthoDB" id="405848at2759"/>
<dbReference type="AlphaFoldDB" id="A0A0V1N3Y2"/>
<keyword evidence="7" id="KW-0496">Mitochondrion</keyword>
<dbReference type="Proteomes" id="UP000054843">
    <property type="component" value="Unassembled WGS sequence"/>
</dbReference>
<evidence type="ECO:0000256" key="7">
    <source>
        <dbReference type="ARBA" id="ARBA00023128"/>
    </source>
</evidence>
<evidence type="ECO:0000256" key="2">
    <source>
        <dbReference type="ARBA" id="ARBA00006498"/>
    </source>
</evidence>
<dbReference type="GO" id="GO:0006122">
    <property type="term" value="P:mitochondrial electron transport, ubiquinol to cytochrome c"/>
    <property type="evidence" value="ECO:0007669"/>
    <property type="project" value="InterPro"/>
</dbReference>
<dbReference type="CDD" id="cd00054">
    <property type="entry name" value="EGF_CA"/>
    <property type="match status" value="1"/>
</dbReference>
<dbReference type="GO" id="GO:0005743">
    <property type="term" value="C:mitochondrial inner membrane"/>
    <property type="evidence" value="ECO:0007669"/>
    <property type="project" value="UniProtKB-SubCell"/>
</dbReference>
<dbReference type="SUPFAM" id="SSF57196">
    <property type="entry name" value="EGF/Laminin"/>
    <property type="match status" value="1"/>
</dbReference>
<sequence length="490" mass="55779">MSDEIQDPLARLRKKCQEEKCQQFVEKLEICSNRVKSRKNTEENCHDEVIDMMRCVDHCVSSAAGLQNVEIENIMSQMKLSIKLVCCFLVPLLSLGVVFCSAMRICISFVIFVLLLVCVSIESSYRKSVSCVHDVNDSFFGFYDIHSMKCVTLTSIAEAENRISASIVLRDTCSKTWGNEPADIIPMVIRRPNGGHEFLIKQFQHLNLPEWLYGKTILLKHYISEMRKFSKNTFAINVRNMDVDQFSQLKHLELSYEERLNLTQTIIRADHVFEDFNYVLVNESTKLALLQNGTNSVEDFCLSLHIEQDEIYNSIHLCNSIPPGNYSVFCYTAPVVNCEYSRGEDGKISCICNANFTGNHCDELIFGSNIDEEKVKQNITKEIVSNATCAGRPNMCLNGGTCIMVDGKLICSCRFPYKGKTCEFRDDKLLIQSDYKYFFMSLKMIVLEVVAGYMLLVTIIVLCCIQNRAGNKKRDILKKLAKKGSSQNNF</sequence>
<dbReference type="EMBL" id="JYDO01000012">
    <property type="protein sequence ID" value="KRZ78544.1"/>
    <property type="molecule type" value="Genomic_DNA"/>
</dbReference>